<keyword evidence="2" id="KW-1185">Reference proteome</keyword>
<name>A0ACB7YBQ9_9ERIC</name>
<evidence type="ECO:0000313" key="1">
    <source>
        <dbReference type="EMBL" id="KAH7850945.1"/>
    </source>
</evidence>
<protein>
    <submittedName>
        <fullName evidence="1">Uncharacterized protein</fullName>
    </submittedName>
</protein>
<organism evidence="1 2">
    <name type="scientific">Vaccinium darrowii</name>
    <dbReference type="NCBI Taxonomy" id="229202"/>
    <lineage>
        <taxon>Eukaryota</taxon>
        <taxon>Viridiplantae</taxon>
        <taxon>Streptophyta</taxon>
        <taxon>Embryophyta</taxon>
        <taxon>Tracheophyta</taxon>
        <taxon>Spermatophyta</taxon>
        <taxon>Magnoliopsida</taxon>
        <taxon>eudicotyledons</taxon>
        <taxon>Gunneridae</taxon>
        <taxon>Pentapetalae</taxon>
        <taxon>asterids</taxon>
        <taxon>Ericales</taxon>
        <taxon>Ericaceae</taxon>
        <taxon>Vaccinioideae</taxon>
        <taxon>Vaccinieae</taxon>
        <taxon>Vaccinium</taxon>
    </lineage>
</organism>
<reference evidence="1 2" key="1">
    <citation type="journal article" date="2021" name="Hortic Res">
        <title>High-quality reference genome and annotation aids understanding of berry development for evergreen blueberry (Vaccinium darrowii).</title>
        <authorList>
            <person name="Yu J."/>
            <person name="Hulse-Kemp A.M."/>
            <person name="Babiker E."/>
            <person name="Staton M."/>
        </authorList>
    </citation>
    <scope>NUCLEOTIDE SEQUENCE [LARGE SCALE GENOMIC DNA]</scope>
    <source>
        <strain evidence="2">cv. NJ 8807/NJ 8810</strain>
        <tissue evidence="1">Young leaf</tissue>
    </source>
</reference>
<gene>
    <name evidence="1" type="ORF">Vadar_004884</name>
</gene>
<comment type="caution">
    <text evidence="1">The sequence shown here is derived from an EMBL/GenBank/DDBJ whole genome shotgun (WGS) entry which is preliminary data.</text>
</comment>
<dbReference type="EMBL" id="CM037158">
    <property type="protein sequence ID" value="KAH7850945.1"/>
    <property type="molecule type" value="Genomic_DNA"/>
</dbReference>
<evidence type="ECO:0000313" key="2">
    <source>
        <dbReference type="Proteomes" id="UP000828048"/>
    </source>
</evidence>
<dbReference type="Proteomes" id="UP000828048">
    <property type="component" value="Chromosome 8"/>
</dbReference>
<sequence>MFNQLSDYSSPFTLFVDNLPEDVGPRWFRHFFSQFGVVRKAFIHLKKRSKRSGQPFGFITFGSKNEASYAISKSNSLRLDGRYLVVKWARFRSKGVDMAPHKHPVVSNSSSQPFARYNVGKFENYGTGPVLESYNQPLDVVENATFNVKPIASEWLSRSAVVLLKSPSTPELVSKALDQANFPDVVVKSLGGLSMILTFISKEVRNLDLTDPTLKDCIIFKDKENIGVQTGISLSEPTNPKRVTSGKLPLITTDLGILNDITSPNLVMEHSASNVFNGSNSEPISILGRGQDLPIQNNLVVSNKACEDTQRSSPKDVCNNSKGHLQGNINKDNGLLLGSCNKDLACNEDNSPNQVLEKSFFDVDAKTDVEAKHEVQSDVGIDELDSPVAVTSSSRYCFMAVLVLLFIAVAAVLCSDTLDDLGIPFLAILEYA</sequence>
<proteinExistence type="predicted"/>
<accession>A0ACB7YBQ9</accession>